<gene>
    <name evidence="3 5" type="primary">menH</name>
    <name evidence="5" type="ORF">HR057_06245</name>
</gene>
<comment type="catalytic activity">
    <reaction evidence="3">
        <text>5-enolpyruvoyl-6-hydroxy-2-succinyl-cyclohex-3-ene-1-carboxylate = (1R,6R)-6-hydroxy-2-succinyl-cyclohexa-2,4-diene-1-carboxylate + pyruvate</text>
        <dbReference type="Rhea" id="RHEA:25597"/>
        <dbReference type="ChEBI" id="CHEBI:15361"/>
        <dbReference type="ChEBI" id="CHEBI:58689"/>
        <dbReference type="ChEBI" id="CHEBI:58818"/>
        <dbReference type="EC" id="4.2.99.20"/>
    </reaction>
</comment>
<dbReference type="PANTHER" id="PTHR42916:SF1">
    <property type="entry name" value="PROTEIN PHYLLO, CHLOROPLASTIC"/>
    <property type="match status" value="1"/>
</dbReference>
<dbReference type="InterPro" id="IPR000073">
    <property type="entry name" value="AB_hydrolase_1"/>
</dbReference>
<comment type="caution">
    <text evidence="5">The sequence shown here is derived from an EMBL/GenBank/DDBJ whole genome shotgun (WGS) entry which is preliminary data.</text>
</comment>
<dbReference type="Gene3D" id="3.40.50.1820">
    <property type="entry name" value="alpha/beta hydrolase"/>
    <property type="match status" value="1"/>
</dbReference>
<comment type="subunit">
    <text evidence="3">Monomer.</text>
</comment>
<accession>A0A8J8GDX4</accession>
<dbReference type="EMBL" id="JABTTE010000005">
    <property type="protein sequence ID" value="NSL51371.1"/>
    <property type="molecule type" value="Genomic_DNA"/>
</dbReference>
<comment type="similarity">
    <text evidence="3">Belongs to the AB hydrolase superfamily. MenH family.</text>
</comment>
<organism evidence="5 6">
    <name type="scientific">Calidifontibacillus erzurumensis</name>
    <dbReference type="NCBI Taxonomy" id="2741433"/>
    <lineage>
        <taxon>Bacteria</taxon>
        <taxon>Bacillati</taxon>
        <taxon>Bacillota</taxon>
        <taxon>Bacilli</taxon>
        <taxon>Bacillales</taxon>
        <taxon>Bacillaceae</taxon>
        <taxon>Calidifontibacillus/Schinkia group</taxon>
        <taxon>Calidifontibacillus</taxon>
    </lineage>
</organism>
<dbReference type="SUPFAM" id="SSF53474">
    <property type="entry name" value="alpha/beta-Hydrolases"/>
    <property type="match status" value="1"/>
</dbReference>
<reference evidence="5" key="1">
    <citation type="submission" date="2020-06" db="EMBL/GenBank/DDBJ databases">
        <title>A novel thermopfilic bacterium from Erzurum, Turkey.</title>
        <authorList>
            <person name="Adiguzel A."/>
            <person name="Ay H."/>
            <person name="Baltaci M.O."/>
        </authorList>
    </citation>
    <scope>NUCLEOTIDE SEQUENCE</scope>
    <source>
        <strain evidence="5">P2</strain>
    </source>
</reference>
<comment type="function">
    <text evidence="3">Catalyzes a proton abstraction reaction that results in 2,5-elimination of pyruvate from 2-succinyl-5-enolpyruvyl-6-hydroxy-3-cyclohexene-1-carboxylate (SEPHCHC) and the formation of 2-succinyl-6-hydroxy-2,4-cyclohexadiene-1-carboxylate (SHCHC).</text>
</comment>
<feature type="domain" description="AB hydrolase-1" evidence="4">
    <location>
        <begin position="20"/>
        <end position="256"/>
    </location>
</feature>
<dbReference type="InterPro" id="IPR022485">
    <property type="entry name" value="SHCHC_synthase_MenH"/>
</dbReference>
<dbReference type="InterPro" id="IPR029058">
    <property type="entry name" value="AB_hydrolase_fold"/>
</dbReference>
<comment type="pathway">
    <text evidence="3">Quinol/quinone metabolism; menaquinone biosynthesis.</text>
</comment>
<dbReference type="GO" id="GO:0009234">
    <property type="term" value="P:menaquinone biosynthetic process"/>
    <property type="evidence" value="ECO:0007669"/>
    <property type="project" value="UniProtKB-UniRule"/>
</dbReference>
<dbReference type="AlphaFoldDB" id="A0A8J8GDX4"/>
<dbReference type="UniPathway" id="UPA01057">
    <property type="reaction ID" value="UER00900"/>
</dbReference>
<evidence type="ECO:0000313" key="6">
    <source>
        <dbReference type="Proteomes" id="UP000625804"/>
    </source>
</evidence>
<dbReference type="PRINTS" id="PR00111">
    <property type="entry name" value="ABHYDROLASE"/>
</dbReference>
<evidence type="ECO:0000256" key="1">
    <source>
        <dbReference type="ARBA" id="ARBA00022428"/>
    </source>
</evidence>
<dbReference type="EC" id="4.2.99.20" evidence="3"/>
<keyword evidence="2 3" id="KW-0456">Lyase</keyword>
<keyword evidence="6" id="KW-1185">Reference proteome</keyword>
<protein>
    <recommendedName>
        <fullName evidence="3">Putative 2-succinyl-6-hydroxy-2,4-cyclohexadiene-1-carboxylate synthase</fullName>
        <shortName evidence="3">SHCHC synthase</shortName>
        <ecNumber evidence="3">4.2.99.20</ecNumber>
    </recommendedName>
</protein>
<dbReference type="RefSeq" id="WP_173730572.1">
    <property type="nucleotide sequence ID" value="NZ_JABTTE010000005.1"/>
</dbReference>
<dbReference type="GO" id="GO:0070205">
    <property type="term" value="F:2-succinyl-6-hydroxy-2,4-cyclohexadiene-1-carboxylate synthase activity"/>
    <property type="evidence" value="ECO:0007669"/>
    <property type="project" value="UniProtKB-UniRule"/>
</dbReference>
<dbReference type="UniPathway" id="UPA00079"/>
<proteinExistence type="inferred from homology"/>
<dbReference type="NCBIfam" id="TIGR03695">
    <property type="entry name" value="menH_SHCHC"/>
    <property type="match status" value="1"/>
</dbReference>
<sequence length="274" mass="31398">MYIEVNGVKYHVNVCGQGEPLLLLHGFTGSQTTWKPFITMWQDKFQLILVDLIGHGATDHPIDASRYKMECVAFDLRSILEKLQISKTHLLGYSMGGRVALSFAMLYPEFVKSVILESSSPGLKTEKERKERCKTDVQLAEKIEREGIRSFVDFWEKIPLFSSQQTRLSEIQKQTLRNERMQNSEIGLANSLCGMGTGMQPSWWEKLPEFQKPVFLLAGELDEKFCKINEEMDKLFPNSKFLIVKDAGHAIHVEHPEFFGKIVKDYLLHGQAIQ</sequence>
<name>A0A8J8GDX4_9BACI</name>
<dbReference type="Proteomes" id="UP000625804">
    <property type="component" value="Unassembled WGS sequence"/>
</dbReference>
<evidence type="ECO:0000313" key="5">
    <source>
        <dbReference type="EMBL" id="NSL51371.1"/>
    </source>
</evidence>
<keyword evidence="1 3" id="KW-0474">Menaquinone biosynthesis</keyword>
<dbReference type="HAMAP" id="MF_01660">
    <property type="entry name" value="MenH"/>
    <property type="match status" value="1"/>
</dbReference>
<evidence type="ECO:0000256" key="2">
    <source>
        <dbReference type="ARBA" id="ARBA00023239"/>
    </source>
</evidence>
<evidence type="ECO:0000256" key="3">
    <source>
        <dbReference type="HAMAP-Rule" id="MF_01660"/>
    </source>
</evidence>
<evidence type="ECO:0000259" key="4">
    <source>
        <dbReference type="Pfam" id="PF00561"/>
    </source>
</evidence>
<dbReference type="PANTHER" id="PTHR42916">
    <property type="entry name" value="2-SUCCINYL-5-ENOLPYRUVYL-6-HYDROXY-3-CYCLOHEXENE-1-CARBOXYLATE SYNTHASE"/>
    <property type="match status" value="1"/>
</dbReference>
<dbReference type="Pfam" id="PF00561">
    <property type="entry name" value="Abhydrolase_1"/>
    <property type="match status" value="1"/>
</dbReference>
<comment type="pathway">
    <text evidence="3">Quinol/quinone metabolism; 1,4-dihydroxy-2-naphthoate biosynthesis; 1,4-dihydroxy-2-naphthoate from chorismate: step 3/7.</text>
</comment>